<evidence type="ECO:0000313" key="3">
    <source>
        <dbReference type="EMBL" id="CAF4214976.1"/>
    </source>
</evidence>
<comment type="caution">
    <text evidence="2">The sequence shown here is derived from an EMBL/GenBank/DDBJ whole genome shotgun (WGS) entry which is preliminary data.</text>
</comment>
<dbReference type="Gene3D" id="3.40.50.1820">
    <property type="entry name" value="alpha/beta hydrolase"/>
    <property type="match status" value="2"/>
</dbReference>
<keyword evidence="1" id="KW-0732">Signal</keyword>
<reference evidence="2" key="1">
    <citation type="submission" date="2021-02" db="EMBL/GenBank/DDBJ databases">
        <authorList>
            <person name="Nowell W R."/>
        </authorList>
    </citation>
    <scope>NUCLEOTIDE SEQUENCE</scope>
</reference>
<dbReference type="Proteomes" id="UP000681722">
    <property type="component" value="Unassembled WGS sequence"/>
</dbReference>
<keyword evidence="4" id="KW-1185">Reference proteome</keyword>
<feature type="signal peptide" evidence="1">
    <location>
        <begin position="1"/>
        <end position="18"/>
    </location>
</feature>
<dbReference type="Proteomes" id="UP000663829">
    <property type="component" value="Unassembled WGS sequence"/>
</dbReference>
<dbReference type="SUPFAM" id="SSF53474">
    <property type="entry name" value="alpha/beta-Hydrolases"/>
    <property type="match status" value="1"/>
</dbReference>
<accession>A0A815H612</accession>
<dbReference type="InterPro" id="IPR029058">
    <property type="entry name" value="AB_hydrolase_fold"/>
</dbReference>
<dbReference type="PANTHER" id="PTHR42972">
    <property type="entry name" value="TOL-PAL SYSTEM PROTEIN TOLB"/>
    <property type="match status" value="1"/>
</dbReference>
<dbReference type="EMBL" id="CAJNOQ010014746">
    <property type="protein sequence ID" value="CAF1347678.1"/>
    <property type="molecule type" value="Genomic_DNA"/>
</dbReference>
<dbReference type="AlphaFoldDB" id="A0A815H612"/>
<dbReference type="PANTHER" id="PTHR42972:SF8">
    <property type="entry name" value="POLYHYDROXYBUTYRATE DEPOLYMERASE"/>
    <property type="match status" value="1"/>
</dbReference>
<proteinExistence type="predicted"/>
<protein>
    <recommendedName>
        <fullName evidence="5">Polyhydroxybutyrate depolymerase</fullName>
    </recommendedName>
</protein>
<name>A0A815H612_9BILA</name>
<feature type="chain" id="PRO_5036227630" description="Polyhydroxybutyrate depolymerase" evidence="1">
    <location>
        <begin position="19"/>
        <end position="369"/>
    </location>
</feature>
<evidence type="ECO:0000256" key="1">
    <source>
        <dbReference type="SAM" id="SignalP"/>
    </source>
</evidence>
<evidence type="ECO:0000313" key="2">
    <source>
        <dbReference type="EMBL" id="CAF1347678.1"/>
    </source>
</evidence>
<sequence length="369" mass="40907">MWSIVLFYVLLLSTIVNGSPRTDVTVSGGSAGSAMATQLHIAFSNDISGSGLLAGPPYYCAQGSMLKVVTDCVFGFGSVNEIHKKMKSYASDGKIDKLENLLGDPVYIFRGKNDIVVTERLAKDNEEVYKPFNPNLKTNYDTNVNHGIPTENYGGKCETLNSENFLNNCNFSVAYEMLNHLYGGNLIKPTVTTRLNGKLIEFDQGAFMNRQQLDATEERRIVDTWSQWIDTTLQLMNPVNYMPVSVLPSNGNYAAKAYSISFDKTAYMYVPSRCSKGKGCSIHVALHGCRQGKERVGETVALHAGYNEVAELNNIIVIYPQVKKSLVFPINPQGCFDWWSYTNNNYANKLGPQMSAVKNIIDTVRAIHA</sequence>
<dbReference type="OrthoDB" id="6020543at2759"/>
<gene>
    <name evidence="2" type="ORF">GPM918_LOCUS30747</name>
    <name evidence="3" type="ORF">SRO942_LOCUS31374</name>
</gene>
<dbReference type="EMBL" id="CAJOBC010062613">
    <property type="protein sequence ID" value="CAF4214976.1"/>
    <property type="molecule type" value="Genomic_DNA"/>
</dbReference>
<evidence type="ECO:0000313" key="4">
    <source>
        <dbReference type="Proteomes" id="UP000663829"/>
    </source>
</evidence>
<organism evidence="2 4">
    <name type="scientific">Didymodactylos carnosus</name>
    <dbReference type="NCBI Taxonomy" id="1234261"/>
    <lineage>
        <taxon>Eukaryota</taxon>
        <taxon>Metazoa</taxon>
        <taxon>Spiralia</taxon>
        <taxon>Gnathifera</taxon>
        <taxon>Rotifera</taxon>
        <taxon>Eurotatoria</taxon>
        <taxon>Bdelloidea</taxon>
        <taxon>Philodinida</taxon>
        <taxon>Philodinidae</taxon>
        <taxon>Didymodactylos</taxon>
    </lineage>
</organism>
<evidence type="ECO:0008006" key="5">
    <source>
        <dbReference type="Google" id="ProtNLM"/>
    </source>
</evidence>